<organism evidence="10 11">
    <name type="scientific">Orchesella dallaii</name>
    <dbReference type="NCBI Taxonomy" id="48710"/>
    <lineage>
        <taxon>Eukaryota</taxon>
        <taxon>Metazoa</taxon>
        <taxon>Ecdysozoa</taxon>
        <taxon>Arthropoda</taxon>
        <taxon>Hexapoda</taxon>
        <taxon>Collembola</taxon>
        <taxon>Entomobryomorpha</taxon>
        <taxon>Entomobryoidea</taxon>
        <taxon>Orchesellidae</taxon>
        <taxon>Orchesellinae</taxon>
        <taxon>Orchesella</taxon>
    </lineage>
</organism>
<dbReference type="EMBL" id="CAXLJM020000072">
    <property type="protein sequence ID" value="CAL8126922.1"/>
    <property type="molecule type" value="Genomic_DNA"/>
</dbReference>
<sequence length="138" mass="14884">MSSVPILTPNDNSTVNFSYQPGDISWIMTSSALVWLMSPGVGLFYSGLTKSKNALSLIMLSLAASAVVSIQWLLLGYSLTFSSNGNFFIGSLDKALFFHVWDEPSVGSKKIPDLVYSIYQGMFAMPIGPGIHLDGQAP</sequence>
<protein>
    <recommendedName>
        <fullName evidence="9">Ammonium transporter AmtB-like domain-containing protein</fullName>
    </recommendedName>
</protein>
<keyword evidence="7" id="KW-0924">Ammonia transport</keyword>
<dbReference type="InterPro" id="IPR024041">
    <property type="entry name" value="NH4_transpt_AmtB-like_dom"/>
</dbReference>
<keyword evidence="5 8" id="KW-1133">Transmembrane helix</keyword>
<evidence type="ECO:0000256" key="2">
    <source>
        <dbReference type="ARBA" id="ARBA00005887"/>
    </source>
</evidence>
<evidence type="ECO:0000259" key="9">
    <source>
        <dbReference type="Pfam" id="PF00909"/>
    </source>
</evidence>
<keyword evidence="6 8" id="KW-0472">Membrane</keyword>
<dbReference type="SUPFAM" id="SSF111352">
    <property type="entry name" value="Ammonium transporter"/>
    <property type="match status" value="1"/>
</dbReference>
<keyword evidence="3" id="KW-0813">Transport</keyword>
<dbReference type="PANTHER" id="PTHR43029:SF10">
    <property type="entry name" value="AMMONIUM TRANSPORTER MEP2"/>
    <property type="match status" value="1"/>
</dbReference>
<evidence type="ECO:0000256" key="7">
    <source>
        <dbReference type="ARBA" id="ARBA00023177"/>
    </source>
</evidence>
<evidence type="ECO:0000256" key="8">
    <source>
        <dbReference type="SAM" id="Phobius"/>
    </source>
</evidence>
<dbReference type="PANTHER" id="PTHR43029">
    <property type="entry name" value="AMMONIUM TRANSPORTER MEP2"/>
    <property type="match status" value="1"/>
</dbReference>
<feature type="domain" description="Ammonium transporter AmtB-like" evidence="9">
    <location>
        <begin position="26"/>
        <end position="125"/>
    </location>
</feature>
<proteinExistence type="inferred from homology"/>
<evidence type="ECO:0000313" key="10">
    <source>
        <dbReference type="EMBL" id="CAL8126922.1"/>
    </source>
</evidence>
<reference evidence="10 11" key="1">
    <citation type="submission" date="2024-08" db="EMBL/GenBank/DDBJ databases">
        <authorList>
            <person name="Cucini C."/>
            <person name="Frati F."/>
        </authorList>
    </citation>
    <scope>NUCLEOTIDE SEQUENCE [LARGE SCALE GENOMIC DNA]</scope>
</reference>
<evidence type="ECO:0000256" key="4">
    <source>
        <dbReference type="ARBA" id="ARBA00022692"/>
    </source>
</evidence>
<evidence type="ECO:0000256" key="1">
    <source>
        <dbReference type="ARBA" id="ARBA00004141"/>
    </source>
</evidence>
<dbReference type="Proteomes" id="UP001642540">
    <property type="component" value="Unassembled WGS sequence"/>
</dbReference>
<evidence type="ECO:0000256" key="3">
    <source>
        <dbReference type="ARBA" id="ARBA00022448"/>
    </source>
</evidence>
<dbReference type="InterPro" id="IPR029020">
    <property type="entry name" value="Ammonium/urea_transptr"/>
</dbReference>
<keyword evidence="11" id="KW-1185">Reference proteome</keyword>
<comment type="similarity">
    <text evidence="2">Belongs to the ammonia transporter channel (TC 1.A.11.2) family.</text>
</comment>
<dbReference type="Pfam" id="PF00909">
    <property type="entry name" value="Ammonium_transp"/>
    <property type="match status" value="1"/>
</dbReference>
<evidence type="ECO:0000256" key="6">
    <source>
        <dbReference type="ARBA" id="ARBA00023136"/>
    </source>
</evidence>
<keyword evidence="4 8" id="KW-0812">Transmembrane</keyword>
<feature type="transmembrane region" description="Helical" evidence="8">
    <location>
        <begin position="24"/>
        <end position="45"/>
    </location>
</feature>
<evidence type="ECO:0000313" key="11">
    <source>
        <dbReference type="Proteomes" id="UP001642540"/>
    </source>
</evidence>
<comment type="caution">
    <text evidence="10">The sequence shown here is derived from an EMBL/GenBank/DDBJ whole genome shotgun (WGS) entry which is preliminary data.</text>
</comment>
<name>A0ABP1RED0_9HEXA</name>
<feature type="transmembrane region" description="Helical" evidence="8">
    <location>
        <begin position="57"/>
        <end position="79"/>
    </location>
</feature>
<evidence type="ECO:0000256" key="5">
    <source>
        <dbReference type="ARBA" id="ARBA00022989"/>
    </source>
</evidence>
<gene>
    <name evidence="10" type="ORF">ODALV1_LOCUS21616</name>
</gene>
<comment type="subcellular location">
    <subcellularLocation>
        <location evidence="1">Membrane</location>
        <topology evidence="1">Multi-pass membrane protein</topology>
    </subcellularLocation>
</comment>
<accession>A0ABP1RED0</accession>
<dbReference type="Gene3D" id="1.10.3430.10">
    <property type="entry name" value="Ammonium transporter AmtB like domains"/>
    <property type="match status" value="1"/>
</dbReference>
<dbReference type="InterPro" id="IPR001905">
    <property type="entry name" value="Ammonium_transpt"/>
</dbReference>